<feature type="transmembrane region" description="Helical" evidence="20">
    <location>
        <begin position="201"/>
        <end position="221"/>
    </location>
</feature>
<keyword evidence="13 20" id="KW-0472">Membrane</keyword>
<dbReference type="SMART" id="SM00356">
    <property type="entry name" value="ZnF_C3H1"/>
    <property type="match status" value="1"/>
</dbReference>
<keyword evidence="5" id="KW-0507">mRNA processing</keyword>
<comment type="similarity">
    <text evidence="3">Belongs to the SLT11 family.</text>
</comment>
<evidence type="ECO:0000256" key="10">
    <source>
        <dbReference type="ARBA" id="ARBA00022833"/>
    </source>
</evidence>
<dbReference type="GO" id="GO:0022857">
    <property type="term" value="F:transmembrane transporter activity"/>
    <property type="evidence" value="ECO:0007669"/>
    <property type="project" value="InterPro"/>
</dbReference>
<protein>
    <recommendedName>
        <fullName evidence="4">Pre-mRNA-splicing factor SLT11</fullName>
    </recommendedName>
    <alternativeName>
        <fullName evidence="17">Pre-mRNA-splicing factor slt11</fullName>
    </alternativeName>
</protein>
<evidence type="ECO:0000256" key="1">
    <source>
        <dbReference type="ARBA" id="ARBA00004123"/>
    </source>
</evidence>
<feature type="transmembrane region" description="Helical" evidence="20">
    <location>
        <begin position="482"/>
        <end position="500"/>
    </location>
</feature>
<dbReference type="InterPro" id="IPR036855">
    <property type="entry name" value="Znf_CCCH_sf"/>
</dbReference>
<sequence length="850" mass="93586">MTSGPDNDDERQSLLNTRSGSHYDSTKIVVVASGIDGAAVHRNEGDSRNGESYDDVPQAKRQLGLFSAIFLVFNRIIGTGIYATPSNILRSSGSPGLALIMWLAGASIAAVGTAVYVELGTGLPRSGGEKNYLEFIYRRPKFLATCAFSVYAIITASIVSADVVIPCLLMFQGSSAANSLVFGEYVLHALNIEPFRWNTRFVAFLCLSFCCLLHGTTFKWGLRLQNTLGLFKLFLLSSIGIAGLFCLVGVPGFRVRDEYEAPDNLRWDKLWQGSNSDANALISGLYNIIWSFVGYSTANYALSEVRNPVRTIKRAAPLALISVTAVYLLVNVGYFAVVSKGDIVGSRRIVAALFFRNLFGPNLERVLSIFIALSTLGNLLTGQFSQGRIIQELGREGVIPLSWFFASNKPFNAPLAGLATNWFFSTMFMVLPPPGDAYLFMISLSSYCLAIINALVSVGLLLLYTSTYKAWNWDPPFRAPKIVIVLFFLSNVFLVLVPLIPPAPGSRTYEHLPYWSHAVVAFAVSLIVTTLKMPPKADINKAGWEQSEFPILCETCLGDNPFIRMSKQEYGRSCGTCARPFTVFRWNPGSGMRFKTTVICQTCAKVKNVCQTCLLDLEYGLPTQVRDTALALEKDAPTSDINREYYAQNMEAKLEGDKSGLGSGRTQSAGKDMLKQLARTDPYYKRNRPHVCSFFVKGECKRGSECPYRHEKPVESALSHQNLQDRYHGHNDPVARKIMATHAENQGLKPPDDETITSIFLSSLSPESTELSIRTTVLKSLPSMEPTQLRSVVHVAKSRCAFINFKERGTAERAAEAWANGLEIDGERIAIKWGRSKAKPLGTTTVAAAS</sequence>
<feature type="transmembrane region" description="Helical" evidence="20">
    <location>
        <begin position="280"/>
        <end position="303"/>
    </location>
</feature>
<dbReference type="InterPro" id="IPR000504">
    <property type="entry name" value="RRM_dom"/>
</dbReference>
<dbReference type="GO" id="GO:0008270">
    <property type="term" value="F:zinc ion binding"/>
    <property type="evidence" value="ECO:0007669"/>
    <property type="project" value="UniProtKB-KW"/>
</dbReference>
<organism evidence="23 24">
    <name type="scientific">Armillaria ostoyae</name>
    <name type="common">Armillaria root rot fungus</name>
    <dbReference type="NCBI Taxonomy" id="47428"/>
    <lineage>
        <taxon>Eukaryota</taxon>
        <taxon>Fungi</taxon>
        <taxon>Dikarya</taxon>
        <taxon>Basidiomycota</taxon>
        <taxon>Agaricomycotina</taxon>
        <taxon>Agaricomycetes</taxon>
        <taxon>Agaricomycetidae</taxon>
        <taxon>Agaricales</taxon>
        <taxon>Marasmiineae</taxon>
        <taxon>Physalacriaceae</taxon>
        <taxon>Armillaria</taxon>
    </lineage>
</organism>
<accession>A0A284QVU1</accession>
<dbReference type="STRING" id="47428.A0A284QVU1"/>
<dbReference type="InterPro" id="IPR035979">
    <property type="entry name" value="RBD_domain_sf"/>
</dbReference>
<evidence type="ECO:0000256" key="6">
    <source>
        <dbReference type="ARBA" id="ARBA00022692"/>
    </source>
</evidence>
<dbReference type="FunFam" id="4.10.1000.10:FF:000006">
    <property type="entry name" value="Putative pre-mrna-splicing factor rbm22"/>
    <property type="match status" value="1"/>
</dbReference>
<evidence type="ECO:0000256" key="12">
    <source>
        <dbReference type="ARBA" id="ARBA00022989"/>
    </source>
</evidence>
<keyword evidence="8" id="KW-0747">Spliceosome</keyword>
<keyword evidence="12 20" id="KW-1133">Transmembrane helix</keyword>
<dbReference type="OrthoDB" id="5982228at2759"/>
<dbReference type="SUPFAM" id="SSF90229">
    <property type="entry name" value="CCCH zinc finger"/>
    <property type="match status" value="1"/>
</dbReference>
<dbReference type="PROSITE" id="PS50102">
    <property type="entry name" value="RRM"/>
    <property type="match status" value="1"/>
</dbReference>
<evidence type="ECO:0000256" key="4">
    <source>
        <dbReference type="ARBA" id="ARBA00019060"/>
    </source>
</evidence>
<feature type="transmembrane region" description="Helical" evidence="20">
    <location>
        <begin position="63"/>
        <end position="84"/>
    </location>
</feature>
<dbReference type="InterPro" id="IPR002293">
    <property type="entry name" value="AA/rel_permease1"/>
</dbReference>
<dbReference type="GO" id="GO:0071006">
    <property type="term" value="C:U2-type catalytic step 1 spliceosome"/>
    <property type="evidence" value="ECO:0007669"/>
    <property type="project" value="TreeGrafter"/>
</dbReference>
<evidence type="ECO:0000313" key="23">
    <source>
        <dbReference type="EMBL" id="SJL00553.1"/>
    </source>
</evidence>
<evidence type="ECO:0000256" key="11">
    <source>
        <dbReference type="ARBA" id="ARBA00022884"/>
    </source>
</evidence>
<keyword evidence="9 19" id="KW-0863">Zinc-finger</keyword>
<dbReference type="Gene3D" id="3.30.70.330">
    <property type="match status" value="1"/>
</dbReference>
<dbReference type="GO" id="GO:0008380">
    <property type="term" value="P:RNA splicing"/>
    <property type="evidence" value="ECO:0007669"/>
    <property type="project" value="UniProtKB-KW"/>
</dbReference>
<evidence type="ECO:0000256" key="16">
    <source>
        <dbReference type="ARBA" id="ARBA00025609"/>
    </source>
</evidence>
<feature type="transmembrane region" description="Helical" evidence="20">
    <location>
        <begin position="437"/>
        <end position="462"/>
    </location>
</feature>
<comment type="function">
    <text evidence="16">Involved in pre-mRNA splicing. Facilitates the cooperative formation of U2/U6 helix II in association with stem II in the spliceosome. Binds to RNA.</text>
</comment>
<dbReference type="InterPro" id="IPR039171">
    <property type="entry name" value="Cwc2/Slt11"/>
</dbReference>
<feature type="transmembrane region" description="Helical" evidence="20">
    <location>
        <begin position="142"/>
        <end position="171"/>
    </location>
</feature>
<evidence type="ECO:0000259" key="21">
    <source>
        <dbReference type="PROSITE" id="PS50102"/>
    </source>
</evidence>
<dbReference type="AlphaFoldDB" id="A0A284QVU1"/>
<evidence type="ECO:0000256" key="2">
    <source>
        <dbReference type="ARBA" id="ARBA00004141"/>
    </source>
</evidence>
<evidence type="ECO:0000256" key="8">
    <source>
        <dbReference type="ARBA" id="ARBA00022728"/>
    </source>
</evidence>
<keyword evidence="7 19" id="KW-0479">Metal-binding</keyword>
<gene>
    <name evidence="23" type="ORF">ARMOST_03866</name>
</gene>
<evidence type="ECO:0000256" key="15">
    <source>
        <dbReference type="ARBA" id="ARBA00023242"/>
    </source>
</evidence>
<dbReference type="PROSITE" id="PS50103">
    <property type="entry name" value="ZF_C3H1"/>
    <property type="match status" value="1"/>
</dbReference>
<evidence type="ECO:0000256" key="18">
    <source>
        <dbReference type="PROSITE-ProRule" id="PRU00176"/>
    </source>
</evidence>
<dbReference type="Pfam" id="PF21369">
    <property type="entry name" value="STL11_N"/>
    <property type="match status" value="1"/>
</dbReference>
<feature type="transmembrane region" description="Helical" evidence="20">
    <location>
        <begin position="512"/>
        <end position="531"/>
    </location>
</feature>
<feature type="transmembrane region" description="Helical" evidence="20">
    <location>
        <begin position="96"/>
        <end position="121"/>
    </location>
</feature>
<evidence type="ECO:0000256" key="19">
    <source>
        <dbReference type="PROSITE-ProRule" id="PRU00723"/>
    </source>
</evidence>
<dbReference type="GO" id="GO:0017070">
    <property type="term" value="F:U6 snRNA binding"/>
    <property type="evidence" value="ECO:0007669"/>
    <property type="project" value="TreeGrafter"/>
</dbReference>
<feature type="domain" description="C3H1-type" evidence="22">
    <location>
        <begin position="686"/>
        <end position="713"/>
    </location>
</feature>
<dbReference type="GO" id="GO:0036002">
    <property type="term" value="F:pre-mRNA binding"/>
    <property type="evidence" value="ECO:0007669"/>
    <property type="project" value="TreeGrafter"/>
</dbReference>
<dbReference type="PANTHER" id="PTHR14089">
    <property type="entry name" value="PRE-MRNA-SPLICING FACTOR RBM22"/>
    <property type="match status" value="1"/>
</dbReference>
<dbReference type="EMBL" id="FUEG01000002">
    <property type="protein sequence ID" value="SJL00553.1"/>
    <property type="molecule type" value="Genomic_DNA"/>
</dbReference>
<dbReference type="SUPFAM" id="SSF54928">
    <property type="entry name" value="RNA-binding domain, RBD"/>
    <property type="match status" value="1"/>
</dbReference>
<keyword evidence="15" id="KW-0539">Nucleus</keyword>
<dbReference type="Gene3D" id="1.20.1740.10">
    <property type="entry name" value="Amino acid/polyamine transporter I"/>
    <property type="match status" value="1"/>
</dbReference>
<reference evidence="24" key="1">
    <citation type="journal article" date="2017" name="Nat. Ecol. Evol.">
        <title>Genome expansion and lineage-specific genetic innovations in the forest pathogenic fungi Armillaria.</title>
        <authorList>
            <person name="Sipos G."/>
            <person name="Prasanna A.N."/>
            <person name="Walter M.C."/>
            <person name="O'Connor E."/>
            <person name="Balint B."/>
            <person name="Krizsan K."/>
            <person name="Kiss B."/>
            <person name="Hess J."/>
            <person name="Varga T."/>
            <person name="Slot J."/>
            <person name="Riley R."/>
            <person name="Boka B."/>
            <person name="Rigling D."/>
            <person name="Barry K."/>
            <person name="Lee J."/>
            <person name="Mihaltcheva S."/>
            <person name="LaButti K."/>
            <person name="Lipzen A."/>
            <person name="Waldron R."/>
            <person name="Moloney N.M."/>
            <person name="Sperisen C."/>
            <person name="Kredics L."/>
            <person name="Vagvoelgyi C."/>
            <person name="Patrignani A."/>
            <person name="Fitzpatrick D."/>
            <person name="Nagy I."/>
            <person name="Doyle S."/>
            <person name="Anderson J.B."/>
            <person name="Grigoriev I.V."/>
            <person name="Gueldener U."/>
            <person name="Muensterkoetter M."/>
            <person name="Nagy L.G."/>
        </authorList>
    </citation>
    <scope>NUCLEOTIDE SEQUENCE [LARGE SCALE GENOMIC DNA]</scope>
    <source>
        <strain evidence="24">C18/9</strain>
    </source>
</reference>
<evidence type="ECO:0000256" key="14">
    <source>
        <dbReference type="ARBA" id="ARBA00023187"/>
    </source>
</evidence>
<evidence type="ECO:0000256" key="17">
    <source>
        <dbReference type="ARBA" id="ARBA00069020"/>
    </source>
</evidence>
<evidence type="ECO:0000256" key="5">
    <source>
        <dbReference type="ARBA" id="ARBA00022664"/>
    </source>
</evidence>
<keyword evidence="14" id="KW-0508">mRNA splicing</keyword>
<keyword evidence="10 19" id="KW-0862">Zinc</keyword>
<dbReference type="InterPro" id="IPR048995">
    <property type="entry name" value="STL11/RBM22-like_N"/>
</dbReference>
<dbReference type="Pfam" id="PF13520">
    <property type="entry name" value="AA_permease_2"/>
    <property type="match status" value="1"/>
</dbReference>
<proteinExistence type="inferred from homology"/>
<evidence type="ECO:0000313" key="24">
    <source>
        <dbReference type="Proteomes" id="UP000219338"/>
    </source>
</evidence>
<dbReference type="GO" id="GO:0071007">
    <property type="term" value="C:U2-type catalytic step 2 spliceosome"/>
    <property type="evidence" value="ECO:0007669"/>
    <property type="project" value="TreeGrafter"/>
</dbReference>
<dbReference type="Gene3D" id="4.10.1000.10">
    <property type="entry name" value="Zinc finger, CCCH-type"/>
    <property type="match status" value="1"/>
</dbReference>
<dbReference type="Proteomes" id="UP000219338">
    <property type="component" value="Unassembled WGS sequence"/>
</dbReference>
<evidence type="ECO:0000259" key="22">
    <source>
        <dbReference type="PROSITE" id="PS50103"/>
    </source>
</evidence>
<evidence type="ECO:0000256" key="20">
    <source>
        <dbReference type="SAM" id="Phobius"/>
    </source>
</evidence>
<feature type="transmembrane region" description="Helical" evidence="20">
    <location>
        <begin position="411"/>
        <end position="431"/>
    </location>
</feature>
<dbReference type="GO" id="GO:0000974">
    <property type="term" value="C:Prp19 complex"/>
    <property type="evidence" value="ECO:0007669"/>
    <property type="project" value="TreeGrafter"/>
</dbReference>
<dbReference type="GO" id="GO:0016020">
    <property type="term" value="C:membrane"/>
    <property type="evidence" value="ECO:0007669"/>
    <property type="project" value="UniProtKB-SubCell"/>
</dbReference>
<feature type="domain" description="RRM" evidence="21">
    <location>
        <begin position="757"/>
        <end position="836"/>
    </location>
</feature>
<feature type="zinc finger region" description="C3H1-type" evidence="19">
    <location>
        <begin position="686"/>
        <end position="713"/>
    </location>
</feature>
<keyword evidence="6 20" id="KW-0812">Transmembrane</keyword>
<evidence type="ECO:0000256" key="7">
    <source>
        <dbReference type="ARBA" id="ARBA00022723"/>
    </source>
</evidence>
<keyword evidence="11 18" id="KW-0694">RNA-binding</keyword>
<dbReference type="GO" id="GO:0006397">
    <property type="term" value="P:mRNA processing"/>
    <property type="evidence" value="ECO:0007669"/>
    <property type="project" value="UniProtKB-KW"/>
</dbReference>
<dbReference type="InterPro" id="IPR000571">
    <property type="entry name" value="Znf_CCCH"/>
</dbReference>
<evidence type="ECO:0000256" key="13">
    <source>
        <dbReference type="ARBA" id="ARBA00023136"/>
    </source>
</evidence>
<name>A0A284QVU1_ARMOS</name>
<keyword evidence="24" id="KW-1185">Reference proteome</keyword>
<feature type="transmembrane region" description="Helical" evidence="20">
    <location>
        <begin position="233"/>
        <end position="253"/>
    </location>
</feature>
<feature type="transmembrane region" description="Helical" evidence="20">
    <location>
        <begin position="315"/>
        <end position="337"/>
    </location>
</feature>
<evidence type="ECO:0000256" key="3">
    <source>
        <dbReference type="ARBA" id="ARBA00007781"/>
    </source>
</evidence>
<evidence type="ECO:0000256" key="9">
    <source>
        <dbReference type="ARBA" id="ARBA00022771"/>
    </source>
</evidence>
<dbReference type="InterPro" id="IPR012677">
    <property type="entry name" value="Nucleotide-bd_a/b_plait_sf"/>
</dbReference>
<comment type="subcellular location">
    <subcellularLocation>
        <location evidence="2">Membrane</location>
        <topology evidence="2">Multi-pass membrane protein</topology>
    </subcellularLocation>
    <subcellularLocation>
        <location evidence="1">Nucleus</location>
    </subcellularLocation>
</comment>
<dbReference type="PANTHER" id="PTHR14089:SF6">
    <property type="entry name" value="PRE-MRNA-SPLICING FACTOR RBM22"/>
    <property type="match status" value="1"/>
</dbReference>
<feature type="transmembrane region" description="Helical" evidence="20">
    <location>
        <begin position="366"/>
        <end position="385"/>
    </location>
</feature>